<dbReference type="GO" id="GO:0005524">
    <property type="term" value="F:ATP binding"/>
    <property type="evidence" value="ECO:0007669"/>
    <property type="project" value="UniProtKB-KW"/>
</dbReference>
<keyword evidence="7" id="KW-1185">Reference proteome</keyword>
<evidence type="ECO:0000256" key="2">
    <source>
        <dbReference type="ARBA" id="ARBA00022741"/>
    </source>
</evidence>
<evidence type="ECO:0000256" key="1">
    <source>
        <dbReference type="ARBA" id="ARBA00022448"/>
    </source>
</evidence>
<dbReference type="PANTHER" id="PTHR42794:SF1">
    <property type="entry name" value="HEMIN IMPORT ATP-BINDING PROTEIN HMUV"/>
    <property type="match status" value="1"/>
</dbReference>
<dbReference type="CDD" id="cd03214">
    <property type="entry name" value="ABC_Iron-Siderophores_B12_Hemin"/>
    <property type="match status" value="1"/>
</dbReference>
<comment type="caution">
    <text evidence="6">The sequence shown here is derived from an EMBL/GenBank/DDBJ whole genome shotgun (WGS) entry which is preliminary data.</text>
</comment>
<organism evidence="6 7">
    <name type="scientific">Clostridium muellerianum</name>
    <dbReference type="NCBI Taxonomy" id="2716538"/>
    <lineage>
        <taxon>Bacteria</taxon>
        <taxon>Bacillati</taxon>
        <taxon>Bacillota</taxon>
        <taxon>Clostridia</taxon>
        <taxon>Eubacteriales</taxon>
        <taxon>Clostridiaceae</taxon>
        <taxon>Clostridium</taxon>
    </lineage>
</organism>
<dbReference type="RefSeq" id="WP_169299743.1">
    <property type="nucleotide sequence ID" value="NZ_JABBNI010000063.1"/>
</dbReference>
<dbReference type="InterPro" id="IPR027417">
    <property type="entry name" value="P-loop_NTPase"/>
</dbReference>
<accession>A0A7Y0EMG6</accession>
<feature type="domain" description="ABC transporter" evidence="5">
    <location>
        <begin position="9"/>
        <end position="243"/>
    </location>
</feature>
<dbReference type="InterPro" id="IPR003439">
    <property type="entry name" value="ABC_transporter-like_ATP-bd"/>
</dbReference>
<dbReference type="Gene3D" id="3.40.50.300">
    <property type="entry name" value="P-loop containing nucleotide triphosphate hydrolases"/>
    <property type="match status" value="1"/>
</dbReference>
<dbReference type="EMBL" id="JABBNI010000063">
    <property type="protein sequence ID" value="NMM65155.1"/>
    <property type="molecule type" value="Genomic_DNA"/>
</dbReference>
<reference evidence="6 7" key="1">
    <citation type="submission" date="2020-04" db="EMBL/GenBank/DDBJ databases">
        <authorList>
            <person name="Doyle D.A."/>
        </authorList>
    </citation>
    <scope>NUCLEOTIDE SEQUENCE [LARGE SCALE GENOMIC DNA]</scope>
    <source>
        <strain evidence="6 7">P21</strain>
    </source>
</reference>
<keyword evidence="1" id="KW-0813">Transport</keyword>
<dbReference type="InterPro" id="IPR017871">
    <property type="entry name" value="ABC_transporter-like_CS"/>
</dbReference>
<gene>
    <name evidence="6" type="ORF">HBE96_21460</name>
</gene>
<keyword evidence="2" id="KW-0547">Nucleotide-binding</keyword>
<dbReference type="InterPro" id="IPR003593">
    <property type="entry name" value="AAA+_ATPase"/>
</dbReference>
<dbReference type="SUPFAM" id="SSF52540">
    <property type="entry name" value="P-loop containing nucleoside triphosphate hydrolases"/>
    <property type="match status" value="1"/>
</dbReference>
<evidence type="ECO:0000313" key="6">
    <source>
        <dbReference type="EMBL" id="NMM65155.1"/>
    </source>
</evidence>
<dbReference type="PANTHER" id="PTHR42794">
    <property type="entry name" value="HEMIN IMPORT ATP-BINDING PROTEIN HMUV"/>
    <property type="match status" value="1"/>
</dbReference>
<evidence type="ECO:0000313" key="7">
    <source>
        <dbReference type="Proteomes" id="UP000537131"/>
    </source>
</evidence>
<reference evidence="6 7" key="2">
    <citation type="submission" date="2020-06" db="EMBL/GenBank/DDBJ databases">
        <title>Complete Genome Sequence of Clostridium muelleri sp. nov. P21T, an Acid-Alcohol Producing Acetogen Isolated from Old Hay.</title>
        <authorList>
            <person name="Duncan K.E."/>
            <person name="Tanner R.S."/>
        </authorList>
    </citation>
    <scope>NUCLEOTIDE SEQUENCE [LARGE SCALE GENOMIC DNA]</scope>
    <source>
        <strain evidence="6 7">P21</strain>
    </source>
</reference>
<dbReference type="Pfam" id="PF00005">
    <property type="entry name" value="ABC_tran"/>
    <property type="match status" value="1"/>
</dbReference>
<protein>
    <submittedName>
        <fullName evidence="6">ABC transporter ATP-binding protein</fullName>
    </submittedName>
</protein>
<dbReference type="PROSITE" id="PS00211">
    <property type="entry name" value="ABC_TRANSPORTER_1"/>
    <property type="match status" value="1"/>
</dbReference>
<dbReference type="GO" id="GO:0016887">
    <property type="term" value="F:ATP hydrolysis activity"/>
    <property type="evidence" value="ECO:0007669"/>
    <property type="project" value="InterPro"/>
</dbReference>
<evidence type="ECO:0000259" key="5">
    <source>
        <dbReference type="PROSITE" id="PS50893"/>
    </source>
</evidence>
<sequence>METIDFPAVKVNNLSCGFENSEVLHNININFEKNKFYSILGPNGSGKTTLLKNLAKTLDPAKKTILIENKDITEFNNKVLAKKLAVVPQNTILDFDFSALDIVLMGRSPYISRFGQESKEDYNIAENAMKITNTWYLRDKCINQLSGGEQQRIVIARALAQDTDIILLDEPISHLDIHHQIELLDTIKTLSKNVTVITVLHDLNLAAQYSDYLILVNKGSIASQGTPEEVLTKDNVKKVYNINMCMIQNPITGKPYIIPIGNA</sequence>
<evidence type="ECO:0000256" key="4">
    <source>
        <dbReference type="ARBA" id="ARBA00022967"/>
    </source>
</evidence>
<dbReference type="SMART" id="SM00382">
    <property type="entry name" value="AAA"/>
    <property type="match status" value="1"/>
</dbReference>
<keyword evidence="3 6" id="KW-0067">ATP-binding</keyword>
<evidence type="ECO:0000256" key="3">
    <source>
        <dbReference type="ARBA" id="ARBA00022840"/>
    </source>
</evidence>
<name>A0A7Y0EMG6_9CLOT</name>
<dbReference type="AlphaFoldDB" id="A0A7Y0EMG6"/>
<dbReference type="FunFam" id="3.40.50.300:FF:000134">
    <property type="entry name" value="Iron-enterobactin ABC transporter ATP-binding protein"/>
    <property type="match status" value="1"/>
</dbReference>
<keyword evidence="4" id="KW-1278">Translocase</keyword>
<dbReference type="Proteomes" id="UP000537131">
    <property type="component" value="Unassembled WGS sequence"/>
</dbReference>
<proteinExistence type="predicted"/>
<dbReference type="PROSITE" id="PS50893">
    <property type="entry name" value="ABC_TRANSPORTER_2"/>
    <property type="match status" value="1"/>
</dbReference>